<sequence length="109" mass="12254">MDSKKYYMIIDSLETKELKAILYGENNLIIHKGKTNSQVFKAYGESRIDVEELLNTTSKVTSYGGSTFNLNSTEEIKVWAFGDVNINYAGNAQIHKLITIGDVKLTKTE</sequence>
<dbReference type="InterPro" id="IPR021255">
    <property type="entry name" value="DUF2807"/>
</dbReference>
<evidence type="ECO:0000313" key="2">
    <source>
        <dbReference type="EMBL" id="GAA4793325.1"/>
    </source>
</evidence>
<accession>A0ABP9BE66</accession>
<dbReference type="Proteomes" id="UP001501411">
    <property type="component" value="Unassembled WGS sequence"/>
</dbReference>
<organism evidence="2 3">
    <name type="scientific">Olivibacter ginsenosidimutans</name>
    <dbReference type="NCBI Taxonomy" id="1176537"/>
    <lineage>
        <taxon>Bacteria</taxon>
        <taxon>Pseudomonadati</taxon>
        <taxon>Bacteroidota</taxon>
        <taxon>Sphingobacteriia</taxon>
        <taxon>Sphingobacteriales</taxon>
        <taxon>Sphingobacteriaceae</taxon>
        <taxon>Olivibacter</taxon>
    </lineage>
</organism>
<dbReference type="EMBL" id="BAABIQ010000034">
    <property type="protein sequence ID" value="GAA4793325.1"/>
    <property type="molecule type" value="Genomic_DNA"/>
</dbReference>
<dbReference type="Gene3D" id="2.160.20.120">
    <property type="match status" value="1"/>
</dbReference>
<feature type="domain" description="Putative auto-transporter adhesin head GIN" evidence="1">
    <location>
        <begin position="9"/>
        <end position="92"/>
    </location>
</feature>
<gene>
    <name evidence="2" type="ORF">GCM10023231_21980</name>
</gene>
<evidence type="ECO:0000259" key="1">
    <source>
        <dbReference type="Pfam" id="PF10988"/>
    </source>
</evidence>
<protein>
    <recommendedName>
        <fullName evidence="1">Putative auto-transporter adhesin head GIN domain-containing protein</fullName>
    </recommendedName>
</protein>
<proteinExistence type="predicted"/>
<evidence type="ECO:0000313" key="3">
    <source>
        <dbReference type="Proteomes" id="UP001501411"/>
    </source>
</evidence>
<reference evidence="3" key="1">
    <citation type="journal article" date="2019" name="Int. J. Syst. Evol. Microbiol.">
        <title>The Global Catalogue of Microorganisms (GCM) 10K type strain sequencing project: providing services to taxonomists for standard genome sequencing and annotation.</title>
        <authorList>
            <consortium name="The Broad Institute Genomics Platform"/>
            <consortium name="The Broad Institute Genome Sequencing Center for Infectious Disease"/>
            <person name="Wu L."/>
            <person name="Ma J."/>
        </authorList>
    </citation>
    <scope>NUCLEOTIDE SEQUENCE [LARGE SCALE GENOMIC DNA]</scope>
    <source>
        <strain evidence="3">JCM 18200</strain>
    </source>
</reference>
<dbReference type="Pfam" id="PF10988">
    <property type="entry name" value="DUF2807"/>
    <property type="match status" value="1"/>
</dbReference>
<name>A0ABP9BE66_9SPHI</name>
<comment type="caution">
    <text evidence="2">The sequence shown here is derived from an EMBL/GenBank/DDBJ whole genome shotgun (WGS) entry which is preliminary data.</text>
</comment>
<keyword evidence="3" id="KW-1185">Reference proteome</keyword>